<comment type="caution">
    <text evidence="1">The sequence shown here is derived from an EMBL/GenBank/DDBJ whole genome shotgun (WGS) entry which is preliminary data.</text>
</comment>
<dbReference type="AlphaFoldDB" id="A0A6A4TKF5"/>
<evidence type="ECO:0000313" key="1">
    <source>
        <dbReference type="EMBL" id="KAF0044958.1"/>
    </source>
</evidence>
<organism evidence="1 2">
    <name type="scientific">Scophthalmus maximus</name>
    <name type="common">Turbot</name>
    <name type="synonym">Psetta maxima</name>
    <dbReference type="NCBI Taxonomy" id="52904"/>
    <lineage>
        <taxon>Eukaryota</taxon>
        <taxon>Metazoa</taxon>
        <taxon>Chordata</taxon>
        <taxon>Craniata</taxon>
        <taxon>Vertebrata</taxon>
        <taxon>Euteleostomi</taxon>
        <taxon>Actinopterygii</taxon>
        <taxon>Neopterygii</taxon>
        <taxon>Teleostei</taxon>
        <taxon>Neoteleostei</taxon>
        <taxon>Acanthomorphata</taxon>
        <taxon>Carangaria</taxon>
        <taxon>Pleuronectiformes</taxon>
        <taxon>Pleuronectoidei</taxon>
        <taxon>Scophthalmidae</taxon>
        <taxon>Scophthalmus</taxon>
    </lineage>
</organism>
<proteinExistence type="predicted"/>
<dbReference type="EMBL" id="VEVO01000002">
    <property type="protein sequence ID" value="KAF0044958.1"/>
    <property type="molecule type" value="Genomic_DNA"/>
</dbReference>
<protein>
    <submittedName>
        <fullName evidence="1">Uncharacterized protein</fullName>
    </submittedName>
</protein>
<reference evidence="1 2" key="1">
    <citation type="submission" date="2019-06" db="EMBL/GenBank/DDBJ databases">
        <title>Draft genomes of female and male turbot (Scophthalmus maximus).</title>
        <authorList>
            <person name="Xu H."/>
            <person name="Xu X.-W."/>
            <person name="Shao C."/>
            <person name="Chen S."/>
        </authorList>
    </citation>
    <scope>NUCLEOTIDE SEQUENCE [LARGE SCALE GENOMIC DNA]</scope>
    <source>
        <strain evidence="1">Ysfricsl-2016a</strain>
        <tissue evidence="1">Blood</tissue>
    </source>
</reference>
<evidence type="ECO:0000313" key="2">
    <source>
        <dbReference type="Proteomes" id="UP000438429"/>
    </source>
</evidence>
<sequence>MTQEKWLTVSNMPSQFWDRSSNVGWYAATSVTLKLPDPLMTTPTGIFLFTNIVATCRLEDTPLVTPTLLACWLAAFEKRKLARKQRRRSEEVASASLSSDIQRFLEPADPRLTSLARRPQPGRLVAGVPFFVFREEVEDNSCEIYAHDDA</sequence>
<dbReference type="Proteomes" id="UP000438429">
    <property type="component" value="Unassembled WGS sequence"/>
</dbReference>
<name>A0A6A4TKF5_SCOMX</name>
<accession>A0A6A4TKF5</accession>
<gene>
    <name evidence="1" type="ORF">F2P81_001487</name>
</gene>